<feature type="compositionally biased region" description="Basic residues" evidence="1">
    <location>
        <begin position="366"/>
        <end position="376"/>
    </location>
</feature>
<protein>
    <submittedName>
        <fullName evidence="2">Uncharacterized protein</fullName>
    </submittedName>
</protein>
<evidence type="ECO:0000313" key="2">
    <source>
        <dbReference type="EMBL" id="KAK3937248.1"/>
    </source>
</evidence>
<accession>A0AAN6S260</accession>
<gene>
    <name evidence="2" type="ORF">QBC46DRAFT_393119</name>
</gene>
<dbReference type="AlphaFoldDB" id="A0AAN6S260"/>
<dbReference type="Proteomes" id="UP001303473">
    <property type="component" value="Unassembled WGS sequence"/>
</dbReference>
<dbReference type="EMBL" id="MU853859">
    <property type="protein sequence ID" value="KAK3937248.1"/>
    <property type="molecule type" value="Genomic_DNA"/>
</dbReference>
<feature type="region of interest" description="Disordered" evidence="1">
    <location>
        <begin position="181"/>
        <end position="210"/>
    </location>
</feature>
<reference evidence="3" key="1">
    <citation type="journal article" date="2023" name="Mol. Phylogenet. Evol.">
        <title>Genome-scale phylogeny and comparative genomics of the fungal order Sordariales.</title>
        <authorList>
            <person name="Hensen N."/>
            <person name="Bonometti L."/>
            <person name="Westerberg I."/>
            <person name="Brannstrom I.O."/>
            <person name="Guillou S."/>
            <person name="Cros-Aarteil S."/>
            <person name="Calhoun S."/>
            <person name="Haridas S."/>
            <person name="Kuo A."/>
            <person name="Mondo S."/>
            <person name="Pangilinan J."/>
            <person name="Riley R."/>
            <person name="LaButti K."/>
            <person name="Andreopoulos B."/>
            <person name="Lipzen A."/>
            <person name="Chen C."/>
            <person name="Yan M."/>
            <person name="Daum C."/>
            <person name="Ng V."/>
            <person name="Clum A."/>
            <person name="Steindorff A."/>
            <person name="Ohm R.A."/>
            <person name="Martin F."/>
            <person name="Silar P."/>
            <person name="Natvig D.O."/>
            <person name="Lalanne C."/>
            <person name="Gautier V."/>
            <person name="Ament-Velasquez S.L."/>
            <person name="Kruys A."/>
            <person name="Hutchinson M.I."/>
            <person name="Powell A.J."/>
            <person name="Barry K."/>
            <person name="Miller A.N."/>
            <person name="Grigoriev I.V."/>
            <person name="Debuchy R."/>
            <person name="Gladieux P."/>
            <person name="Hiltunen Thoren M."/>
            <person name="Johannesson H."/>
        </authorList>
    </citation>
    <scope>NUCLEOTIDE SEQUENCE [LARGE SCALE GENOMIC DNA]</scope>
    <source>
        <strain evidence="3">CBS 340.73</strain>
    </source>
</reference>
<feature type="region of interest" description="Disordered" evidence="1">
    <location>
        <begin position="362"/>
        <end position="417"/>
    </location>
</feature>
<feature type="region of interest" description="Disordered" evidence="1">
    <location>
        <begin position="1"/>
        <end position="79"/>
    </location>
</feature>
<feature type="compositionally biased region" description="Basic and acidic residues" evidence="1">
    <location>
        <begin position="49"/>
        <end position="59"/>
    </location>
</feature>
<evidence type="ECO:0000256" key="1">
    <source>
        <dbReference type="SAM" id="MobiDB-lite"/>
    </source>
</evidence>
<evidence type="ECO:0000313" key="3">
    <source>
        <dbReference type="Proteomes" id="UP001303473"/>
    </source>
</evidence>
<feature type="compositionally biased region" description="Polar residues" evidence="1">
    <location>
        <begin position="186"/>
        <end position="205"/>
    </location>
</feature>
<feature type="compositionally biased region" description="Low complexity" evidence="1">
    <location>
        <begin position="386"/>
        <end position="417"/>
    </location>
</feature>
<organism evidence="2 3">
    <name type="scientific">Diplogelasinospora grovesii</name>
    <dbReference type="NCBI Taxonomy" id="303347"/>
    <lineage>
        <taxon>Eukaryota</taxon>
        <taxon>Fungi</taxon>
        <taxon>Dikarya</taxon>
        <taxon>Ascomycota</taxon>
        <taxon>Pezizomycotina</taxon>
        <taxon>Sordariomycetes</taxon>
        <taxon>Sordariomycetidae</taxon>
        <taxon>Sordariales</taxon>
        <taxon>Diplogelasinosporaceae</taxon>
        <taxon>Diplogelasinospora</taxon>
    </lineage>
</organism>
<name>A0AAN6S260_9PEZI</name>
<comment type="caution">
    <text evidence="2">The sequence shown here is derived from an EMBL/GenBank/DDBJ whole genome shotgun (WGS) entry which is preliminary data.</text>
</comment>
<proteinExistence type="predicted"/>
<sequence>MATESDHDSLFGGEGSDVDSLFGGGGDDDAELLSHFMDEVEASPNPPPVEEKQPPPPREEEAEGEPRPTLTLPTPRQPINSFQLALPSLSRTEDSSLEQSLQLLEMWNQAQPTGHEPAVVPDPLEALFMLQDGHTSGDFSVSTTTLNLEKTSQETPFPALALPLEFPKPNAELQAQLEALREASTDQEQPVNAYSSGTPQTASTGDQEDLRVPLSSIPGFRYAGSATNKNAYLPRRVDADVKDAEVLAPYVPRARKAKWCEIYERLELDQFQGKMLYNDIKQLLIATPFTVLADEKIGADVLETKAAIVKVAFHILKSEQWGEAWFGVHGKSTTPRTRFWPTDSTWILLHFSTMLHKTIYNEKERRAKRSGKKREKGAKEEASDRPSSPSPSAVSSVASASTAASTPQPTTQPATTAQGSQMLLESLVRNAANNKKRKRGDVSSPEEAFELDIPDDANLIYRVYAKDKSDGSDLSPPAVYRHTDKEIARGAFSFLKSSFEALGYAPVFEIAMPEGRRSITNESDWDMAVLTIYNRKRSGGDVIVEAFL</sequence>
<keyword evidence="3" id="KW-1185">Reference proteome</keyword>